<dbReference type="AlphaFoldDB" id="A0A2A3TV16"/>
<name>A0A2A3TV16_LEVBR</name>
<organism evidence="1 2">
    <name type="scientific">Levilactobacillus brevis</name>
    <name type="common">Lactobacillus brevis</name>
    <dbReference type="NCBI Taxonomy" id="1580"/>
    <lineage>
        <taxon>Bacteria</taxon>
        <taxon>Bacillati</taxon>
        <taxon>Bacillota</taxon>
        <taxon>Bacilli</taxon>
        <taxon>Lactobacillales</taxon>
        <taxon>Lactobacillaceae</taxon>
        <taxon>Levilactobacillus</taxon>
    </lineage>
</organism>
<comment type="caution">
    <text evidence="1">The sequence shown here is derived from an EMBL/GenBank/DDBJ whole genome shotgun (WGS) entry which is preliminary data.</text>
</comment>
<accession>A0A2A3TV16</accession>
<dbReference type="Proteomes" id="UP000217918">
    <property type="component" value="Unassembled WGS sequence"/>
</dbReference>
<evidence type="ECO:0000313" key="2">
    <source>
        <dbReference type="Proteomes" id="UP000217918"/>
    </source>
</evidence>
<gene>
    <name evidence="1" type="ORF">CNR29_08690</name>
</gene>
<dbReference type="OrthoDB" id="2152133at2"/>
<protein>
    <submittedName>
        <fullName evidence="1">Uncharacterized protein</fullName>
    </submittedName>
</protein>
<proteinExistence type="predicted"/>
<evidence type="ECO:0000313" key="1">
    <source>
        <dbReference type="EMBL" id="PBQ24093.1"/>
    </source>
</evidence>
<reference evidence="1 2" key="1">
    <citation type="submission" date="2017-09" db="EMBL/GenBank/DDBJ databases">
        <title>Genome sequence of Lactobacillus brevis D7.</title>
        <authorList>
            <person name="Kwon M.-S."/>
            <person name="Lim S.K."/>
            <person name="Choi H.-J."/>
        </authorList>
    </citation>
    <scope>NUCLEOTIDE SEQUENCE [LARGE SCALE GENOMIC DNA]</scope>
    <source>
        <strain evidence="1 2">D7</strain>
    </source>
</reference>
<sequence>MTNKIEDIKLNIDIDATQAQHSMELLSKTLCNLIDKCEGAVKKQPHIRIEFDDIDDTPRVFVDGVEQQGLYHIELNWNSDSVISGRYRIDSMDNLGRLYGIGQGK</sequence>
<dbReference type="RefSeq" id="WP_024526682.1">
    <property type="nucleotide sequence ID" value="NZ_CP024635.1"/>
</dbReference>
<dbReference type="EMBL" id="NVYO01000001">
    <property type="protein sequence ID" value="PBQ24093.1"/>
    <property type="molecule type" value="Genomic_DNA"/>
</dbReference>